<evidence type="ECO:0000313" key="2">
    <source>
        <dbReference type="EMBL" id="CAD7228138.1"/>
    </source>
</evidence>
<dbReference type="PANTHER" id="PTHR23113:SF312">
    <property type="entry name" value="RAL GUANINE NUCLEOTIDE DISSOCIATION STIMULATOR-LIKE, ISOFORM E"/>
    <property type="match status" value="1"/>
</dbReference>
<dbReference type="InterPro" id="IPR023578">
    <property type="entry name" value="Ras_GEF_dom_sf"/>
</dbReference>
<dbReference type="PANTHER" id="PTHR23113">
    <property type="entry name" value="GUANINE NUCLEOTIDE EXCHANGE FACTOR"/>
    <property type="match status" value="1"/>
</dbReference>
<feature type="compositionally biased region" description="Low complexity" evidence="1">
    <location>
        <begin position="529"/>
        <end position="548"/>
    </location>
</feature>
<proteinExistence type="predicted"/>
<dbReference type="InterPro" id="IPR001895">
    <property type="entry name" value="RASGEF_cat_dom"/>
</dbReference>
<dbReference type="CDD" id="cd00155">
    <property type="entry name" value="RasGEF"/>
    <property type="match status" value="1"/>
</dbReference>
<dbReference type="CDD" id="cd00153">
    <property type="entry name" value="RA_RalGDS_like"/>
    <property type="match status" value="1"/>
</dbReference>
<dbReference type="PROSITE" id="PS50200">
    <property type="entry name" value="RA"/>
    <property type="match status" value="1"/>
</dbReference>
<dbReference type="OrthoDB" id="26687at2759"/>
<dbReference type="Gene3D" id="1.20.870.10">
    <property type="entry name" value="Son of sevenless (SoS) protein Chain: S domain 1"/>
    <property type="match status" value="1"/>
</dbReference>
<dbReference type="EMBL" id="OB661399">
    <property type="protein sequence ID" value="CAD7228138.1"/>
    <property type="molecule type" value="Genomic_DNA"/>
</dbReference>
<gene>
    <name evidence="2" type="ORF">CTOB1V02_LOCUS6027</name>
</gene>
<dbReference type="Gene3D" id="1.10.840.10">
    <property type="entry name" value="Ras guanine-nucleotide exchange factors catalytic domain"/>
    <property type="match status" value="1"/>
</dbReference>
<dbReference type="AlphaFoldDB" id="A0A7R8WAR6"/>
<organism evidence="2">
    <name type="scientific">Cyprideis torosa</name>
    <dbReference type="NCBI Taxonomy" id="163714"/>
    <lineage>
        <taxon>Eukaryota</taxon>
        <taxon>Metazoa</taxon>
        <taxon>Ecdysozoa</taxon>
        <taxon>Arthropoda</taxon>
        <taxon>Crustacea</taxon>
        <taxon>Oligostraca</taxon>
        <taxon>Ostracoda</taxon>
        <taxon>Podocopa</taxon>
        <taxon>Podocopida</taxon>
        <taxon>Cytherocopina</taxon>
        <taxon>Cytheroidea</taxon>
        <taxon>Cytherideidae</taxon>
        <taxon>Cyprideis</taxon>
    </lineage>
</organism>
<accession>A0A7R8WAR6</accession>
<name>A0A7R8WAR6_9CRUS</name>
<evidence type="ECO:0000256" key="1">
    <source>
        <dbReference type="SAM" id="MobiDB-lite"/>
    </source>
</evidence>
<feature type="compositionally biased region" description="Low complexity" evidence="1">
    <location>
        <begin position="642"/>
        <end position="668"/>
    </location>
</feature>
<protein>
    <submittedName>
        <fullName evidence="2">Uncharacterized protein</fullName>
    </submittedName>
</protein>
<dbReference type="GO" id="GO:0005886">
    <property type="term" value="C:plasma membrane"/>
    <property type="evidence" value="ECO:0007669"/>
    <property type="project" value="TreeGrafter"/>
</dbReference>
<dbReference type="InterPro" id="IPR019804">
    <property type="entry name" value="Ras_G-nucl-exch_fac_CS"/>
</dbReference>
<dbReference type="GO" id="GO:0007265">
    <property type="term" value="P:Ras protein signal transduction"/>
    <property type="evidence" value="ECO:0007669"/>
    <property type="project" value="TreeGrafter"/>
</dbReference>
<dbReference type="SUPFAM" id="SSF54236">
    <property type="entry name" value="Ubiquitin-like"/>
    <property type="match status" value="1"/>
</dbReference>
<feature type="compositionally biased region" description="Low complexity" evidence="1">
    <location>
        <begin position="565"/>
        <end position="603"/>
    </location>
</feature>
<feature type="compositionally biased region" description="Polar residues" evidence="1">
    <location>
        <begin position="608"/>
        <end position="617"/>
    </location>
</feature>
<dbReference type="PROSITE" id="PS00720">
    <property type="entry name" value="RASGEF"/>
    <property type="match status" value="1"/>
</dbReference>
<dbReference type="Pfam" id="PF00788">
    <property type="entry name" value="RA"/>
    <property type="match status" value="1"/>
</dbReference>
<dbReference type="PROSITE" id="PS50009">
    <property type="entry name" value="RASGEF_CAT"/>
    <property type="match status" value="1"/>
</dbReference>
<reference evidence="2" key="1">
    <citation type="submission" date="2020-11" db="EMBL/GenBank/DDBJ databases">
        <authorList>
            <person name="Tran Van P."/>
        </authorList>
    </citation>
    <scope>NUCLEOTIDE SEQUENCE</scope>
</reference>
<dbReference type="InterPro" id="IPR008937">
    <property type="entry name" value="Ras-like_GEF"/>
</dbReference>
<feature type="region of interest" description="Disordered" evidence="1">
    <location>
        <begin position="178"/>
        <end position="197"/>
    </location>
</feature>
<sequence length="794" mass="87784">MSDEVILRNIGHGVYNLIELGTASGTTIFPKERLLILVNCVEEEQKQNPWKPRFLVSMDGYTEEWNIVPQQSTIIILSTSQIEATRPIAATGYWVTGYVALQQSPPSPLVPEELRSDYLRTCRQTIAVWLDAFPEDFYQPPEHRLLSNLSTFLEEHCPDPQLQAKVKNLLERNPIAAHDEDGSFVPGSGTGSDSDSGLGLPRCVSPLPSSLLNTVRYSNFMDIPSETVAEQITRMDADCFRRLLPHQCLGAIWSKKAAHPERCASVRACVDHFNAVSFRVLSTVLTDSDIRPSQRAKVIAKWIEVAQELRLLKNFSSLKAIISGLQSTPIYRLRKVWLSVPREKVELFEELSRLVSEENNQSVPRELLIREGTSKTAQVISDRDKQLPRAIMKQSSSHALRGVRYGTIPYLGTFLTDLNMVDTAHPNTIGPKNLINFDKRRKEFEILAQIKLLQGSASAYSIPVDDRFTRWFDACPSLDDKAAFELSCLIEPQGQPHGHSHSPGYLPPTPGRRNKPSHAPSITRHQKSDSIASNSSGASSGPGAAELSDSMTSATDGVSFDRKMSTSSSCSSLPSLDVSLVSSTAAPQSPTTTLTTTANTPATKNRPPFNSSRSTPTGCKYEDSSPTASSPHPPHTRQSFLSSKSKSSAQLLTPSSKSQDISSSSTPSPYRTPEYYIIRVSIEDPASEQQGVNLYKSIMLSNNERTPAVIRNAMLKHGIEGKADEYTLAQILPHGEMVFPSTGNVYYAINTSHDLNFILRRKKPGEEIQKTGIRMREVNSRGAHAKKKLINLMT</sequence>
<dbReference type="Pfam" id="PF00617">
    <property type="entry name" value="RasGEF"/>
    <property type="match status" value="1"/>
</dbReference>
<dbReference type="SUPFAM" id="SSF48366">
    <property type="entry name" value="Ras GEF"/>
    <property type="match status" value="1"/>
</dbReference>
<feature type="region of interest" description="Disordered" evidence="1">
    <location>
        <begin position="493"/>
        <end position="668"/>
    </location>
</feature>
<dbReference type="InterPro" id="IPR036964">
    <property type="entry name" value="RASGEF_cat_dom_sf"/>
</dbReference>
<dbReference type="SMART" id="SM00147">
    <property type="entry name" value="RasGEF"/>
    <property type="match status" value="1"/>
</dbReference>
<dbReference type="InterPro" id="IPR000159">
    <property type="entry name" value="RA_dom"/>
</dbReference>
<dbReference type="SMART" id="SM00314">
    <property type="entry name" value="RA"/>
    <property type="match status" value="1"/>
</dbReference>
<dbReference type="Gene3D" id="3.10.20.90">
    <property type="entry name" value="Phosphatidylinositol 3-kinase Catalytic Subunit, Chain A, domain 1"/>
    <property type="match status" value="1"/>
</dbReference>
<dbReference type="InterPro" id="IPR029071">
    <property type="entry name" value="Ubiquitin-like_domsf"/>
</dbReference>
<dbReference type="GO" id="GO:0005085">
    <property type="term" value="F:guanyl-nucleotide exchange factor activity"/>
    <property type="evidence" value="ECO:0007669"/>
    <property type="project" value="InterPro"/>
</dbReference>